<dbReference type="Proteomes" id="UP000000268">
    <property type="component" value="Chromosome"/>
</dbReference>
<evidence type="ECO:0000313" key="1">
    <source>
        <dbReference type="EMBL" id="ABW26690.1"/>
    </source>
</evidence>
<keyword evidence="2" id="KW-1185">Reference proteome</keyword>
<gene>
    <name evidence="1" type="ordered locus">AM1_1669</name>
</gene>
<dbReference type="HOGENOM" id="CLU_3283104_0_0_3"/>
<organism evidence="1 2">
    <name type="scientific">Acaryochloris marina (strain MBIC 11017)</name>
    <dbReference type="NCBI Taxonomy" id="329726"/>
    <lineage>
        <taxon>Bacteria</taxon>
        <taxon>Bacillati</taxon>
        <taxon>Cyanobacteriota</taxon>
        <taxon>Cyanophyceae</taxon>
        <taxon>Acaryochloridales</taxon>
        <taxon>Acaryochloridaceae</taxon>
        <taxon>Acaryochloris</taxon>
    </lineage>
</organism>
<accession>B0CB51</accession>
<protein>
    <submittedName>
        <fullName evidence="1">Uncharacterized protein</fullName>
    </submittedName>
</protein>
<reference evidence="1 2" key="1">
    <citation type="journal article" date="2008" name="Proc. Natl. Acad. Sci. U.S.A.">
        <title>Niche adaptation and genome expansion in the chlorophyll d-producing cyanobacterium Acaryochloris marina.</title>
        <authorList>
            <person name="Swingley W.D."/>
            <person name="Chen M."/>
            <person name="Cheung P.C."/>
            <person name="Conrad A.L."/>
            <person name="Dejesa L.C."/>
            <person name="Hao J."/>
            <person name="Honchak B.M."/>
            <person name="Karbach L.E."/>
            <person name="Kurdoglu A."/>
            <person name="Lahiri S."/>
            <person name="Mastrian S.D."/>
            <person name="Miyashita H."/>
            <person name="Page L."/>
            <person name="Ramakrishna P."/>
            <person name="Satoh S."/>
            <person name="Sattley W.M."/>
            <person name="Shimada Y."/>
            <person name="Taylor H.L."/>
            <person name="Tomo T."/>
            <person name="Tsuchiya T."/>
            <person name="Wang Z.T."/>
            <person name="Raymond J."/>
            <person name="Mimuro M."/>
            <person name="Blankenship R.E."/>
            <person name="Touchman J.W."/>
        </authorList>
    </citation>
    <scope>NUCLEOTIDE SEQUENCE [LARGE SCALE GENOMIC DNA]</scope>
    <source>
        <strain evidence="2">MBIC 11017</strain>
    </source>
</reference>
<sequence>MAFSFYTSWFQSNQAIQRDVHCSLEFEFLQLLLTPLIAFR</sequence>
<proteinExistence type="predicted"/>
<evidence type="ECO:0000313" key="2">
    <source>
        <dbReference type="Proteomes" id="UP000000268"/>
    </source>
</evidence>
<dbReference type="EMBL" id="CP000828">
    <property type="protein sequence ID" value="ABW26690.1"/>
    <property type="molecule type" value="Genomic_DNA"/>
</dbReference>
<dbReference type="AlphaFoldDB" id="B0CB51"/>
<name>B0CB51_ACAM1</name>
<dbReference type="KEGG" id="amr:AM1_1669"/>